<dbReference type="InterPro" id="IPR012337">
    <property type="entry name" value="RNaseH-like_sf"/>
</dbReference>
<evidence type="ECO:0000259" key="3">
    <source>
        <dbReference type="Pfam" id="PF14372"/>
    </source>
</evidence>
<keyword evidence="1" id="KW-0812">Transmembrane</keyword>
<feature type="domain" description="HAT C-terminal dimerisation" evidence="2">
    <location>
        <begin position="176"/>
        <end position="209"/>
    </location>
</feature>
<dbReference type="GO" id="GO:0046983">
    <property type="term" value="F:protein dimerization activity"/>
    <property type="evidence" value="ECO:0007669"/>
    <property type="project" value="InterPro"/>
</dbReference>
<evidence type="ECO:0000256" key="1">
    <source>
        <dbReference type="SAM" id="Phobius"/>
    </source>
</evidence>
<evidence type="ECO:0008006" key="6">
    <source>
        <dbReference type="Google" id="ProtNLM"/>
    </source>
</evidence>
<proteinExistence type="predicted"/>
<protein>
    <recommendedName>
        <fullName evidence="6">HAT C-terminal dimerisation domain-containing protein</fullName>
    </recommendedName>
</protein>
<evidence type="ECO:0000313" key="4">
    <source>
        <dbReference type="EMBL" id="KAJ0223409.1"/>
    </source>
</evidence>
<evidence type="ECO:0000313" key="5">
    <source>
        <dbReference type="Proteomes" id="UP000235145"/>
    </source>
</evidence>
<keyword evidence="1" id="KW-1133">Transmembrane helix</keyword>
<reference evidence="4 5" key="1">
    <citation type="journal article" date="2017" name="Nat. Commun.">
        <title>Genome assembly with in vitro proximity ligation data and whole-genome triplication in lettuce.</title>
        <authorList>
            <person name="Reyes-Chin-Wo S."/>
            <person name="Wang Z."/>
            <person name="Yang X."/>
            <person name="Kozik A."/>
            <person name="Arikit S."/>
            <person name="Song C."/>
            <person name="Xia L."/>
            <person name="Froenicke L."/>
            <person name="Lavelle D.O."/>
            <person name="Truco M.J."/>
            <person name="Xia R."/>
            <person name="Zhu S."/>
            <person name="Xu C."/>
            <person name="Xu H."/>
            <person name="Xu X."/>
            <person name="Cox K."/>
            <person name="Korf I."/>
            <person name="Meyers B.C."/>
            <person name="Michelmore R.W."/>
        </authorList>
    </citation>
    <scope>NUCLEOTIDE SEQUENCE [LARGE SCALE GENOMIC DNA]</scope>
    <source>
        <strain evidence="5">cv. Salinas</strain>
        <tissue evidence="4">Seedlings</tissue>
    </source>
</reference>
<keyword evidence="5" id="KW-1185">Reference proteome</keyword>
<name>A0A9R1WGI9_LACSA</name>
<organism evidence="4 5">
    <name type="scientific">Lactuca sativa</name>
    <name type="common">Garden lettuce</name>
    <dbReference type="NCBI Taxonomy" id="4236"/>
    <lineage>
        <taxon>Eukaryota</taxon>
        <taxon>Viridiplantae</taxon>
        <taxon>Streptophyta</taxon>
        <taxon>Embryophyta</taxon>
        <taxon>Tracheophyta</taxon>
        <taxon>Spermatophyta</taxon>
        <taxon>Magnoliopsida</taxon>
        <taxon>eudicotyledons</taxon>
        <taxon>Gunneridae</taxon>
        <taxon>Pentapetalae</taxon>
        <taxon>asterids</taxon>
        <taxon>campanulids</taxon>
        <taxon>Asterales</taxon>
        <taxon>Asteraceae</taxon>
        <taxon>Cichorioideae</taxon>
        <taxon>Cichorieae</taxon>
        <taxon>Lactucinae</taxon>
        <taxon>Lactuca</taxon>
    </lineage>
</organism>
<comment type="caution">
    <text evidence="4">The sequence shown here is derived from an EMBL/GenBank/DDBJ whole genome shotgun (WGS) entry which is preliminary data.</text>
</comment>
<dbReference type="InterPro" id="IPR008906">
    <property type="entry name" value="HATC_C_dom"/>
</dbReference>
<accession>A0A9R1WGI9</accession>
<evidence type="ECO:0000259" key="2">
    <source>
        <dbReference type="Pfam" id="PF05699"/>
    </source>
</evidence>
<dbReference type="Proteomes" id="UP000235145">
    <property type="component" value="Unassembled WGS sequence"/>
</dbReference>
<dbReference type="GO" id="GO:0003677">
    <property type="term" value="F:DNA binding"/>
    <property type="evidence" value="ECO:0007669"/>
    <property type="project" value="InterPro"/>
</dbReference>
<dbReference type="PANTHER" id="PTHR23272">
    <property type="entry name" value="BED FINGER-RELATED"/>
    <property type="match status" value="1"/>
</dbReference>
<keyword evidence="1" id="KW-0472">Membrane</keyword>
<feature type="transmembrane region" description="Helical" evidence="1">
    <location>
        <begin position="66"/>
        <end position="83"/>
    </location>
</feature>
<dbReference type="InterPro" id="IPR025525">
    <property type="entry name" value="hAT-like_transposase_RNase-H"/>
</dbReference>
<feature type="domain" description="hAT-like transposase RNase-H fold" evidence="3">
    <location>
        <begin position="23"/>
        <end position="113"/>
    </location>
</feature>
<sequence length="213" mass="24104">MNEKELRKCSFLKVLCEATLRFSGSLYPTLNLYFPQILGIHLNLVKTKASHDEYRKKIATQMWTKLSKYLVDFNFMLVIVMVFDPRSKFSLLSLAIKSPSQLKKIEDALLHFFYECIQASRQGSVGNVGGGSGDINYRQVSVENVEGGSKNIILEKFDEYNNDDLDSTKKSQLQYMYPKLAKLAMDIRCVSLSTVASESTFSLSGRVLNIIVS</sequence>
<dbReference type="Pfam" id="PF14372">
    <property type="entry name" value="hAT-like_RNase-H"/>
    <property type="match status" value="1"/>
</dbReference>
<dbReference type="PANTHER" id="PTHR23272:SF192">
    <property type="entry name" value="ZINC FINGER BED DOMAIN-CONTAINING PROTEIN DAYSLEEPER-LIKE"/>
    <property type="match status" value="1"/>
</dbReference>
<dbReference type="EMBL" id="NBSK02000002">
    <property type="protein sequence ID" value="KAJ0223409.1"/>
    <property type="molecule type" value="Genomic_DNA"/>
</dbReference>
<dbReference type="SUPFAM" id="SSF53098">
    <property type="entry name" value="Ribonuclease H-like"/>
    <property type="match status" value="1"/>
</dbReference>
<gene>
    <name evidence="4" type="ORF">LSAT_V11C200081600</name>
</gene>
<dbReference type="Pfam" id="PF05699">
    <property type="entry name" value="Dimer_Tnp_hAT"/>
    <property type="match status" value="1"/>
</dbReference>
<dbReference type="AlphaFoldDB" id="A0A9R1WGI9"/>